<dbReference type="GeneID" id="108566584"/>
<evidence type="ECO:0000313" key="9">
    <source>
        <dbReference type="RefSeq" id="XP_017782045.1"/>
    </source>
</evidence>
<sequence length="396" mass="44025">MDLPKSVINLTHLISFLDLFAVGLTFPVLAPHIRSLGVSHLTVGILSSSYSILQVLSGPIIGSWSDVRGRKQVFMITLFLSSIFYFLLGLSTSIYSIFIVRLLLGIFKHTQTLIKAVIADFVKAEDNSKVLGHSTAFSSLGFVIGPIIGGHLSELRSGFMYICFLTGLIFIINIGFVYMLPERKSKKKSINVGEELFKSVQDLKKINWKRHWVSFLLKFLFVLSTTIFFVNQSLYLKERYNLSQKHVGYGISLVSVIGVAAAFMSGYITKTFYKNRSCNERAYHSFLMLSSCFIGFYISPNYYYVIALLIPFGICNSLLRIVTMEILFEKCGPDERGSLNGASDSVMSLARSIAPIAGGVIGDAFNENAVMLLAVVPGAIGTLICYRLKEVKEKIK</sequence>
<keyword evidence="4 6" id="KW-1133">Transmembrane helix</keyword>
<keyword evidence="3 6" id="KW-0812">Transmembrane</keyword>
<comment type="subcellular location">
    <subcellularLocation>
        <location evidence="1">Membrane</location>
        <topology evidence="1">Multi-pass membrane protein</topology>
    </subcellularLocation>
</comment>
<evidence type="ECO:0000256" key="6">
    <source>
        <dbReference type="SAM" id="Phobius"/>
    </source>
</evidence>
<dbReference type="InterPro" id="IPR036259">
    <property type="entry name" value="MFS_trans_sf"/>
</dbReference>
<feature type="transmembrane region" description="Helical" evidence="6">
    <location>
        <begin position="158"/>
        <end position="180"/>
    </location>
</feature>
<proteinExistence type="predicted"/>
<dbReference type="InterPro" id="IPR011701">
    <property type="entry name" value="MFS"/>
</dbReference>
<dbReference type="RefSeq" id="XP_017782045.1">
    <property type="nucleotide sequence ID" value="XM_017926556.1"/>
</dbReference>
<feature type="transmembrane region" description="Helical" evidence="6">
    <location>
        <begin position="130"/>
        <end position="152"/>
    </location>
</feature>
<dbReference type="Gene3D" id="1.20.1250.20">
    <property type="entry name" value="MFS general substrate transporter like domains"/>
    <property type="match status" value="1"/>
</dbReference>
<dbReference type="CDD" id="cd17390">
    <property type="entry name" value="MFS_MFSD9"/>
    <property type="match status" value="1"/>
</dbReference>
<evidence type="ECO:0000256" key="3">
    <source>
        <dbReference type="ARBA" id="ARBA00022692"/>
    </source>
</evidence>
<protein>
    <submittedName>
        <fullName evidence="9">Major facilitator superfamily domain-containing protein 9-like</fullName>
    </submittedName>
</protein>
<name>A0ABM1N5E5_NICVS</name>
<feature type="transmembrane region" description="Helical" evidence="6">
    <location>
        <begin position="247"/>
        <end position="269"/>
    </location>
</feature>
<evidence type="ECO:0000313" key="8">
    <source>
        <dbReference type="Proteomes" id="UP000695000"/>
    </source>
</evidence>
<evidence type="ECO:0000256" key="4">
    <source>
        <dbReference type="ARBA" id="ARBA00022989"/>
    </source>
</evidence>
<accession>A0ABM1N5E5</accession>
<feature type="transmembrane region" description="Helical" evidence="6">
    <location>
        <begin position="73"/>
        <end position="104"/>
    </location>
</feature>
<feature type="transmembrane region" description="Helical" evidence="6">
    <location>
        <begin position="371"/>
        <end position="388"/>
    </location>
</feature>
<evidence type="ECO:0000256" key="5">
    <source>
        <dbReference type="ARBA" id="ARBA00023136"/>
    </source>
</evidence>
<dbReference type="SUPFAM" id="SSF103473">
    <property type="entry name" value="MFS general substrate transporter"/>
    <property type="match status" value="1"/>
</dbReference>
<feature type="transmembrane region" description="Helical" evidence="6">
    <location>
        <begin position="215"/>
        <end position="235"/>
    </location>
</feature>
<dbReference type="PRINTS" id="PR01035">
    <property type="entry name" value="TCRTETA"/>
</dbReference>
<feature type="domain" description="Major facilitator superfamily (MFS) profile" evidence="7">
    <location>
        <begin position="7"/>
        <end position="393"/>
    </location>
</feature>
<reference evidence="9" key="1">
    <citation type="submission" date="2025-08" db="UniProtKB">
        <authorList>
            <consortium name="RefSeq"/>
        </authorList>
    </citation>
    <scope>IDENTIFICATION</scope>
    <source>
        <tissue evidence="9">Whole Larva</tissue>
    </source>
</reference>
<dbReference type="PROSITE" id="PS50850">
    <property type="entry name" value="MFS"/>
    <property type="match status" value="1"/>
</dbReference>
<evidence type="ECO:0000256" key="2">
    <source>
        <dbReference type="ARBA" id="ARBA00022448"/>
    </source>
</evidence>
<feature type="transmembrane region" description="Helical" evidence="6">
    <location>
        <begin position="6"/>
        <end position="29"/>
    </location>
</feature>
<dbReference type="Proteomes" id="UP000695000">
    <property type="component" value="Unplaced"/>
</dbReference>
<dbReference type="InterPro" id="IPR020846">
    <property type="entry name" value="MFS_dom"/>
</dbReference>
<dbReference type="Pfam" id="PF07690">
    <property type="entry name" value="MFS_1"/>
    <property type="match status" value="2"/>
</dbReference>
<keyword evidence="5 6" id="KW-0472">Membrane</keyword>
<dbReference type="PANTHER" id="PTHR23504:SF14">
    <property type="entry name" value="MAJOR FACILITATOR SUPERFAMILY DOMAIN-CONTAINING PROTEIN 9"/>
    <property type="match status" value="1"/>
</dbReference>
<keyword evidence="8" id="KW-1185">Reference proteome</keyword>
<dbReference type="InterPro" id="IPR001958">
    <property type="entry name" value="Tet-R_TetA/multi-R_MdtG-like"/>
</dbReference>
<gene>
    <name evidence="9" type="primary">LOC108566584</name>
</gene>
<dbReference type="PANTHER" id="PTHR23504">
    <property type="entry name" value="MAJOR FACILITATOR SUPERFAMILY DOMAIN-CONTAINING PROTEIN 10"/>
    <property type="match status" value="1"/>
</dbReference>
<evidence type="ECO:0000259" key="7">
    <source>
        <dbReference type="PROSITE" id="PS50850"/>
    </source>
</evidence>
<evidence type="ECO:0000256" key="1">
    <source>
        <dbReference type="ARBA" id="ARBA00004141"/>
    </source>
</evidence>
<keyword evidence="2" id="KW-0813">Transport</keyword>
<organism evidence="8 9">
    <name type="scientific">Nicrophorus vespilloides</name>
    <name type="common">Boreal carrion beetle</name>
    <dbReference type="NCBI Taxonomy" id="110193"/>
    <lineage>
        <taxon>Eukaryota</taxon>
        <taxon>Metazoa</taxon>
        <taxon>Ecdysozoa</taxon>
        <taxon>Arthropoda</taxon>
        <taxon>Hexapoda</taxon>
        <taxon>Insecta</taxon>
        <taxon>Pterygota</taxon>
        <taxon>Neoptera</taxon>
        <taxon>Endopterygota</taxon>
        <taxon>Coleoptera</taxon>
        <taxon>Polyphaga</taxon>
        <taxon>Staphyliniformia</taxon>
        <taxon>Silphidae</taxon>
        <taxon>Nicrophorinae</taxon>
        <taxon>Nicrophorus</taxon>
    </lineage>
</organism>